<dbReference type="Pfam" id="PF13683">
    <property type="entry name" value="rve_3"/>
    <property type="match status" value="1"/>
</dbReference>
<proteinExistence type="predicted"/>
<dbReference type="EMBL" id="JAESJJ010000144">
    <property type="protein sequence ID" value="MBL3611449.1"/>
    <property type="molecule type" value="Genomic_DNA"/>
</dbReference>
<reference evidence="4 7" key="1">
    <citation type="submission" date="2021-01" db="EMBL/GenBank/DDBJ databases">
        <title>Draft genomes of Rhodovulum sulfidophilum.</title>
        <authorList>
            <person name="Guzman M.S."/>
        </authorList>
    </citation>
    <scope>NUCLEOTIDE SEQUENCE [LARGE SCALE GENOMIC DNA]</scope>
    <source>
        <strain evidence="4 7">AB35</strain>
    </source>
</reference>
<evidence type="ECO:0000313" key="5">
    <source>
        <dbReference type="EMBL" id="MBL3611287.1"/>
    </source>
</evidence>
<evidence type="ECO:0000313" key="7">
    <source>
        <dbReference type="Proteomes" id="UP000604473"/>
    </source>
</evidence>
<evidence type="ECO:0000313" key="3">
    <source>
        <dbReference type="EMBL" id="MBL3608883.1"/>
    </source>
</evidence>
<evidence type="ECO:0000313" key="4">
    <source>
        <dbReference type="EMBL" id="MBL3610236.1"/>
    </source>
</evidence>
<dbReference type="EMBL" id="JAESJJ010000005">
    <property type="protein sequence ID" value="MBL3608517.1"/>
    <property type="molecule type" value="Genomic_DNA"/>
</dbReference>
<evidence type="ECO:0000259" key="1">
    <source>
        <dbReference type="PROSITE" id="PS50994"/>
    </source>
</evidence>
<dbReference type="PANTHER" id="PTHR47515">
    <property type="entry name" value="LOW CALCIUM RESPONSE LOCUS PROTEIN T"/>
    <property type="match status" value="1"/>
</dbReference>
<organism evidence="4 7">
    <name type="scientific">Rhodovulum sulfidophilum</name>
    <name type="common">Rhodobacter sulfidophilus</name>
    <dbReference type="NCBI Taxonomy" id="35806"/>
    <lineage>
        <taxon>Bacteria</taxon>
        <taxon>Pseudomonadati</taxon>
        <taxon>Pseudomonadota</taxon>
        <taxon>Alphaproteobacteria</taxon>
        <taxon>Rhodobacterales</taxon>
        <taxon>Paracoccaceae</taxon>
        <taxon>Rhodovulum</taxon>
    </lineage>
</organism>
<dbReference type="InterPro" id="IPR036397">
    <property type="entry name" value="RNaseH_sf"/>
</dbReference>
<feature type="non-terminal residue" evidence="4">
    <location>
        <position position="1"/>
    </location>
</feature>
<dbReference type="RefSeq" id="WP_202248229.1">
    <property type="nucleotide sequence ID" value="NZ_JAESJJ010000005.1"/>
</dbReference>
<evidence type="ECO:0000313" key="2">
    <source>
        <dbReference type="EMBL" id="MBL3608517.1"/>
    </source>
</evidence>
<name>A0ABS1RVY1_RHOSU</name>
<dbReference type="InterPro" id="IPR012337">
    <property type="entry name" value="RNaseH-like_sf"/>
</dbReference>
<dbReference type="Proteomes" id="UP000604473">
    <property type="component" value="Unassembled WGS sequence"/>
</dbReference>
<dbReference type="EMBL" id="JAESJJ010000024">
    <property type="protein sequence ID" value="MBL3610236.1"/>
    <property type="molecule type" value="Genomic_DNA"/>
</dbReference>
<keyword evidence="7" id="KW-1185">Reference proteome</keyword>
<comment type="caution">
    <text evidence="4">The sequence shown here is derived from an EMBL/GenBank/DDBJ whole genome shotgun (WGS) entry which is preliminary data.</text>
</comment>
<dbReference type="SUPFAM" id="SSF53098">
    <property type="entry name" value="Ribonuclease H-like"/>
    <property type="match status" value="1"/>
</dbReference>
<dbReference type="EMBL" id="JAESJJ010000009">
    <property type="protein sequence ID" value="MBL3608883.1"/>
    <property type="molecule type" value="Genomic_DNA"/>
</dbReference>
<dbReference type="Gene3D" id="3.30.420.10">
    <property type="entry name" value="Ribonuclease H-like superfamily/Ribonuclease H"/>
    <property type="match status" value="1"/>
</dbReference>
<dbReference type="PANTHER" id="PTHR47515:SF1">
    <property type="entry name" value="BLR2054 PROTEIN"/>
    <property type="match status" value="1"/>
</dbReference>
<dbReference type="EMBL" id="JAESJJ010000066">
    <property type="protein sequence ID" value="MBL3611287.1"/>
    <property type="molecule type" value="Genomic_DNA"/>
</dbReference>
<gene>
    <name evidence="2" type="ORF">JMM60_06820</name>
    <name evidence="3" type="ORF">JMM60_08740</name>
    <name evidence="4" type="ORF">JMM60_15790</name>
    <name evidence="5" type="ORF">JMM60_21495</name>
    <name evidence="6" type="ORF">JMM60_22375</name>
</gene>
<dbReference type="InterPro" id="IPR001584">
    <property type="entry name" value="Integrase_cat-core"/>
</dbReference>
<sequence>WSERTGVRLRFIEPGKPVQNAFVESFNGKFRDECLNLHWFRSRRHAREEIRRWRSHYNTKRPHSALGYLSPTEFLTKTTAPALETLAVSTLPLNTQTQPQDSRSNRP</sequence>
<feature type="domain" description="Integrase catalytic" evidence="1">
    <location>
        <begin position="1"/>
        <end position="79"/>
    </location>
</feature>
<accession>A0ABS1RVY1</accession>
<dbReference type="PROSITE" id="PS50994">
    <property type="entry name" value="INTEGRASE"/>
    <property type="match status" value="1"/>
</dbReference>
<evidence type="ECO:0000313" key="6">
    <source>
        <dbReference type="EMBL" id="MBL3611449.1"/>
    </source>
</evidence>
<protein>
    <submittedName>
        <fullName evidence="4">Transposase</fullName>
    </submittedName>
</protein>